<reference evidence="1 2" key="1">
    <citation type="submission" date="2024-06" db="EMBL/GenBank/DDBJ databases">
        <authorList>
            <person name="Kim D.-U."/>
        </authorList>
    </citation>
    <scope>NUCLEOTIDE SEQUENCE [LARGE SCALE GENOMIC DNA]</scope>
    <source>
        <strain evidence="1 2">KACC15460</strain>
    </source>
</reference>
<sequence>MADKQYCLSVHYGQQQMRADQTGAHPVIVEFTRLLIRRLRVLDVPMYPHCVWRTKADQESAFVRGVTTVRYPDSAHNWGCATDIVHGLKHWGLTPKQWSIVGHIGFEIAHQRGFKLVWGGDDPGVNDAFDWDPAHWELADWRAHMIAR</sequence>
<dbReference type="Proteomes" id="UP001548832">
    <property type="component" value="Unassembled WGS sequence"/>
</dbReference>
<accession>A0ABV2DNJ9</accession>
<evidence type="ECO:0000313" key="1">
    <source>
        <dbReference type="EMBL" id="MET2831594.1"/>
    </source>
</evidence>
<dbReference type="Gene3D" id="3.30.1380.10">
    <property type="match status" value="1"/>
</dbReference>
<dbReference type="SUPFAM" id="SSF55166">
    <property type="entry name" value="Hedgehog/DD-peptidase"/>
    <property type="match status" value="1"/>
</dbReference>
<evidence type="ECO:0008006" key="3">
    <source>
        <dbReference type="Google" id="ProtNLM"/>
    </source>
</evidence>
<dbReference type="EMBL" id="JBEWSZ010000004">
    <property type="protein sequence ID" value="MET2831594.1"/>
    <property type="molecule type" value="Genomic_DNA"/>
</dbReference>
<organism evidence="1 2">
    <name type="scientific">Mesorhizobium shangrilense</name>
    <dbReference type="NCBI Taxonomy" id="460060"/>
    <lineage>
        <taxon>Bacteria</taxon>
        <taxon>Pseudomonadati</taxon>
        <taxon>Pseudomonadota</taxon>
        <taxon>Alphaproteobacteria</taxon>
        <taxon>Hyphomicrobiales</taxon>
        <taxon>Phyllobacteriaceae</taxon>
        <taxon>Mesorhizobium</taxon>
    </lineage>
</organism>
<protein>
    <recommendedName>
        <fullName evidence="3">M15 family peptidase</fullName>
    </recommendedName>
</protein>
<proteinExistence type="predicted"/>
<dbReference type="RefSeq" id="WP_354463703.1">
    <property type="nucleotide sequence ID" value="NZ_JBEWSZ010000004.1"/>
</dbReference>
<evidence type="ECO:0000313" key="2">
    <source>
        <dbReference type="Proteomes" id="UP001548832"/>
    </source>
</evidence>
<keyword evidence="2" id="KW-1185">Reference proteome</keyword>
<dbReference type="InterPro" id="IPR009045">
    <property type="entry name" value="Zn_M74/Hedgehog-like"/>
</dbReference>
<name>A0ABV2DNJ9_9HYPH</name>
<gene>
    <name evidence="1" type="ORF">ABVQ20_32070</name>
</gene>
<comment type="caution">
    <text evidence="1">The sequence shown here is derived from an EMBL/GenBank/DDBJ whole genome shotgun (WGS) entry which is preliminary data.</text>
</comment>